<accession>A0ABR9VTB8</accession>
<name>A0ABR9VTB8_9SYNC</name>
<dbReference type="Pfam" id="PF04134">
    <property type="entry name" value="DCC1-like"/>
    <property type="match status" value="1"/>
</dbReference>
<dbReference type="EMBL" id="JADEVV010000013">
    <property type="protein sequence ID" value="MBE9253476.1"/>
    <property type="molecule type" value="Genomic_DNA"/>
</dbReference>
<keyword evidence="2" id="KW-1185">Reference proteome</keyword>
<evidence type="ECO:0000313" key="1">
    <source>
        <dbReference type="EMBL" id="MBE9253476.1"/>
    </source>
</evidence>
<protein>
    <submittedName>
        <fullName evidence="1">DUF393 domain-containing protein</fullName>
    </submittedName>
</protein>
<evidence type="ECO:0000313" key="2">
    <source>
        <dbReference type="Proteomes" id="UP000658720"/>
    </source>
</evidence>
<proteinExistence type="predicted"/>
<dbReference type="InterPro" id="IPR007263">
    <property type="entry name" value="DCC1-like"/>
</dbReference>
<reference evidence="1 2" key="1">
    <citation type="submission" date="2020-10" db="EMBL/GenBank/DDBJ databases">
        <authorList>
            <person name="Castelo-Branco R."/>
            <person name="Eusebio N."/>
            <person name="Adriana R."/>
            <person name="Vieira A."/>
            <person name="Brugerolle De Fraissinette N."/>
            <person name="Rezende De Castro R."/>
            <person name="Schneider M.P."/>
            <person name="Vasconcelos V."/>
            <person name="Leao P.N."/>
        </authorList>
    </citation>
    <scope>NUCLEOTIDE SEQUENCE [LARGE SCALE GENOMIC DNA]</scope>
    <source>
        <strain evidence="1 2">LEGE 00031</strain>
    </source>
</reference>
<dbReference type="InterPro" id="IPR052927">
    <property type="entry name" value="DCC_oxidoreductase"/>
</dbReference>
<comment type="caution">
    <text evidence="1">The sequence shown here is derived from an EMBL/GenBank/DDBJ whole genome shotgun (WGS) entry which is preliminary data.</text>
</comment>
<dbReference type="PANTHER" id="PTHR33639">
    <property type="entry name" value="THIOL-DISULFIDE OXIDOREDUCTASE DCC"/>
    <property type="match status" value="1"/>
</dbReference>
<dbReference type="PANTHER" id="PTHR33639:SF2">
    <property type="entry name" value="DUF393 DOMAIN-CONTAINING PROTEIN"/>
    <property type="match status" value="1"/>
</dbReference>
<dbReference type="Proteomes" id="UP000658720">
    <property type="component" value="Unassembled WGS sequence"/>
</dbReference>
<sequence length="142" mass="16088">MSKIAVSFHIIYDGLCNLCVGFVQQLEQLDQGASFDYIPMQDIETLGRFGISAADCELGMILIDAHQPDLRWQGSKAAEEIARQFPAAAQLITVYRLLPGVQWIGDRFYEQLRDNRYQWFGKRDDVYGSPYAIGCASFKNPD</sequence>
<gene>
    <name evidence="1" type="ORF">IQ217_06310</name>
</gene>
<dbReference type="RefSeq" id="WP_190599910.1">
    <property type="nucleotide sequence ID" value="NZ_JADEVV010000013.1"/>
</dbReference>
<organism evidence="1 2">
    <name type="scientific">Synechocystis salina LEGE 00031</name>
    <dbReference type="NCBI Taxonomy" id="1828736"/>
    <lineage>
        <taxon>Bacteria</taxon>
        <taxon>Bacillati</taxon>
        <taxon>Cyanobacteriota</taxon>
        <taxon>Cyanophyceae</taxon>
        <taxon>Synechococcales</taxon>
        <taxon>Merismopediaceae</taxon>
        <taxon>Synechocystis</taxon>
    </lineage>
</organism>